<keyword evidence="7" id="KW-0411">Iron-sulfur</keyword>
<comment type="caution">
    <text evidence="11">The sequence shown here is derived from an EMBL/GenBank/DDBJ whole genome shotgun (WGS) entry which is preliminary data.</text>
</comment>
<dbReference type="AlphaFoldDB" id="A0A0F9YW30"/>
<accession>A0A0F9YW30</accession>
<comment type="similarity">
    <text evidence="2">Belongs to the class-V pyridoxal-phosphate-dependent aminotransferase family. NifS/IscS subfamily.</text>
</comment>
<name>A0A0F9YW30_9BACT</name>
<evidence type="ECO:0000256" key="3">
    <source>
        <dbReference type="ARBA" id="ARBA00022679"/>
    </source>
</evidence>
<evidence type="ECO:0000256" key="2">
    <source>
        <dbReference type="ARBA" id="ARBA00006490"/>
    </source>
</evidence>
<organism evidence="11 12">
    <name type="scientific">Candidatus Nomurabacteria bacterium GW2011_GWF1_31_48</name>
    <dbReference type="NCBI Taxonomy" id="1618767"/>
    <lineage>
        <taxon>Bacteria</taxon>
        <taxon>Candidatus Nomuraibacteriota</taxon>
    </lineage>
</organism>
<dbReference type="GO" id="GO:0046872">
    <property type="term" value="F:metal ion binding"/>
    <property type="evidence" value="ECO:0007669"/>
    <property type="project" value="UniProtKB-KW"/>
</dbReference>
<dbReference type="Proteomes" id="UP000034934">
    <property type="component" value="Unassembled WGS sequence"/>
</dbReference>
<evidence type="ECO:0000313" key="12">
    <source>
        <dbReference type="Proteomes" id="UP000034934"/>
    </source>
</evidence>
<dbReference type="EMBL" id="LBOG01000001">
    <property type="protein sequence ID" value="KKP30641.1"/>
    <property type="molecule type" value="Genomic_DNA"/>
</dbReference>
<evidence type="ECO:0000256" key="8">
    <source>
        <dbReference type="ARBA" id="ARBA00050776"/>
    </source>
</evidence>
<dbReference type="Gene3D" id="3.90.1150.10">
    <property type="entry name" value="Aspartate Aminotransferase, domain 1"/>
    <property type="match status" value="1"/>
</dbReference>
<evidence type="ECO:0000256" key="6">
    <source>
        <dbReference type="ARBA" id="ARBA00023004"/>
    </source>
</evidence>
<proteinExistence type="inferred from homology"/>
<evidence type="ECO:0000256" key="9">
    <source>
        <dbReference type="SAM" id="Coils"/>
    </source>
</evidence>
<dbReference type="GO" id="GO:0031071">
    <property type="term" value="F:cysteine desulfurase activity"/>
    <property type="evidence" value="ECO:0007669"/>
    <property type="project" value="UniProtKB-EC"/>
</dbReference>
<dbReference type="PATRIC" id="fig|1618767.3.peg.26"/>
<dbReference type="PANTHER" id="PTHR11601">
    <property type="entry name" value="CYSTEINE DESULFURYLASE FAMILY MEMBER"/>
    <property type="match status" value="1"/>
</dbReference>
<protein>
    <submittedName>
        <fullName evidence="11">Cysteine desulfurase</fullName>
    </submittedName>
</protein>
<dbReference type="SUPFAM" id="SSF53383">
    <property type="entry name" value="PLP-dependent transferases"/>
    <property type="match status" value="1"/>
</dbReference>
<keyword evidence="3" id="KW-0808">Transferase</keyword>
<dbReference type="Pfam" id="PF00266">
    <property type="entry name" value="Aminotran_5"/>
    <property type="match status" value="1"/>
</dbReference>
<dbReference type="InterPro" id="IPR015424">
    <property type="entry name" value="PyrdxlP-dep_Trfase"/>
</dbReference>
<feature type="domain" description="Aminotransferase class V" evidence="10">
    <location>
        <begin position="13"/>
        <end position="369"/>
    </location>
</feature>
<evidence type="ECO:0000313" key="11">
    <source>
        <dbReference type="EMBL" id="KKP30641.1"/>
    </source>
</evidence>
<dbReference type="InterPro" id="IPR000192">
    <property type="entry name" value="Aminotrans_V_dom"/>
</dbReference>
<dbReference type="Gene3D" id="3.40.640.10">
    <property type="entry name" value="Type I PLP-dependent aspartate aminotransferase-like (Major domain)"/>
    <property type="match status" value="1"/>
</dbReference>
<dbReference type="InterPro" id="IPR015422">
    <property type="entry name" value="PyrdxlP-dep_Trfase_small"/>
</dbReference>
<evidence type="ECO:0000256" key="4">
    <source>
        <dbReference type="ARBA" id="ARBA00022723"/>
    </source>
</evidence>
<keyword evidence="4" id="KW-0479">Metal-binding</keyword>
<evidence type="ECO:0000256" key="5">
    <source>
        <dbReference type="ARBA" id="ARBA00022898"/>
    </source>
</evidence>
<dbReference type="PIRSF" id="PIRSF005572">
    <property type="entry name" value="NifS"/>
    <property type="match status" value="1"/>
</dbReference>
<dbReference type="InterPro" id="IPR016454">
    <property type="entry name" value="Cysteine_dSase"/>
</dbReference>
<dbReference type="InterPro" id="IPR015421">
    <property type="entry name" value="PyrdxlP-dep_Trfase_major"/>
</dbReference>
<keyword evidence="9" id="KW-0175">Coiled coil</keyword>
<keyword evidence="6" id="KW-0408">Iron</keyword>
<comment type="catalytic activity">
    <reaction evidence="8">
        <text>(sulfur carrier)-H + L-cysteine = (sulfur carrier)-SH + L-alanine</text>
        <dbReference type="Rhea" id="RHEA:43892"/>
        <dbReference type="Rhea" id="RHEA-COMP:14737"/>
        <dbReference type="Rhea" id="RHEA-COMP:14739"/>
        <dbReference type="ChEBI" id="CHEBI:29917"/>
        <dbReference type="ChEBI" id="CHEBI:35235"/>
        <dbReference type="ChEBI" id="CHEBI:57972"/>
        <dbReference type="ChEBI" id="CHEBI:64428"/>
        <dbReference type="EC" id="2.8.1.7"/>
    </reaction>
</comment>
<feature type="coiled-coil region" evidence="9">
    <location>
        <begin position="247"/>
        <end position="274"/>
    </location>
</feature>
<evidence type="ECO:0000259" key="10">
    <source>
        <dbReference type="Pfam" id="PF00266"/>
    </source>
</evidence>
<evidence type="ECO:0000256" key="1">
    <source>
        <dbReference type="ARBA" id="ARBA00001933"/>
    </source>
</evidence>
<sequence length="386" mass="43497">MVKSNQKLKKIYLDYAASISANPSSLHILGIEAKLKLQNARIEVASFLKARPQEIIFTSGGTESNNLAIQGVINKFFELDFKFIPHIITTNIEHPSVLETFKILKKRKLVEVSFVSVEKSGIVDPKKIKKEIKNNTILISVMYANNEIGTIQPIKEIAKEIRYYKKYKKNLSIFPLFHTDAVQAVNYLDLNVEKLGVDLLSLSGTKIEDAGRVGVLYKKNSVKISAIFGGGDQEMGLRPGTENLKEILKFSNALKFLQKNKDKENERLSKLRDYFIKKLLKSFSNIILNGDLEERLPNNINITFLKIPSDLLVIELSAKGIMVSSKSACSSSQKGGSYVIESINSELDKEIGGVRFSLGKKTNKADIDYTIKVLFKILEKLKKWYK</sequence>
<gene>
    <name evidence="11" type="ORF">UR19_C0001G0025</name>
</gene>
<dbReference type="PANTHER" id="PTHR11601:SF34">
    <property type="entry name" value="CYSTEINE DESULFURASE"/>
    <property type="match status" value="1"/>
</dbReference>
<reference evidence="11 12" key="1">
    <citation type="journal article" date="2015" name="Nature">
        <title>rRNA introns, odd ribosomes, and small enigmatic genomes across a large radiation of phyla.</title>
        <authorList>
            <person name="Brown C.T."/>
            <person name="Hug L.A."/>
            <person name="Thomas B.C."/>
            <person name="Sharon I."/>
            <person name="Castelle C.J."/>
            <person name="Singh A."/>
            <person name="Wilkins M.J."/>
            <person name="Williams K.H."/>
            <person name="Banfield J.F."/>
        </authorList>
    </citation>
    <scope>NUCLEOTIDE SEQUENCE [LARGE SCALE GENOMIC DNA]</scope>
</reference>
<keyword evidence="5" id="KW-0663">Pyridoxal phosphate</keyword>
<evidence type="ECO:0000256" key="7">
    <source>
        <dbReference type="ARBA" id="ARBA00023014"/>
    </source>
</evidence>
<dbReference type="Gene3D" id="1.10.260.50">
    <property type="match status" value="1"/>
</dbReference>
<comment type="cofactor">
    <cofactor evidence="1">
        <name>pyridoxal 5'-phosphate</name>
        <dbReference type="ChEBI" id="CHEBI:597326"/>
    </cofactor>
</comment>
<dbReference type="GO" id="GO:0051536">
    <property type="term" value="F:iron-sulfur cluster binding"/>
    <property type="evidence" value="ECO:0007669"/>
    <property type="project" value="UniProtKB-KW"/>
</dbReference>